<organism evidence="9">
    <name type="scientific">uncultured Alphaproteobacteria bacterium</name>
    <dbReference type="NCBI Taxonomy" id="91750"/>
    <lineage>
        <taxon>Bacteria</taxon>
        <taxon>Pseudomonadati</taxon>
        <taxon>Pseudomonadota</taxon>
        <taxon>Alphaproteobacteria</taxon>
        <taxon>environmental samples</taxon>
    </lineage>
</organism>
<reference evidence="9" key="1">
    <citation type="journal article" date="2020" name="J. ISSAAS">
        <title>Lactobacilli and other gastrointestinal microbiota of Peromyscus leucopus, reservoir host for agents of Lyme disease and other zoonoses in North America.</title>
        <authorList>
            <person name="Milovic A."/>
            <person name="Bassam K."/>
            <person name="Shao H."/>
            <person name="Chatzistamou I."/>
            <person name="Tufts D.M."/>
            <person name="Diuk-Wasser M."/>
            <person name="Barbour A.G."/>
        </authorList>
    </citation>
    <scope>NUCLEOTIDE SEQUENCE</scope>
    <source>
        <strain evidence="9">LL90</strain>
    </source>
</reference>
<dbReference type="InterPro" id="IPR022929">
    <property type="entry name" value="Put_MntP"/>
</dbReference>
<dbReference type="HAMAP" id="MF_01521">
    <property type="entry name" value="MntP_pump"/>
    <property type="match status" value="1"/>
</dbReference>
<dbReference type="Pfam" id="PF02659">
    <property type="entry name" value="Mntp"/>
    <property type="match status" value="1"/>
</dbReference>
<evidence type="ECO:0000256" key="4">
    <source>
        <dbReference type="ARBA" id="ARBA00022989"/>
    </source>
</evidence>
<dbReference type="AlphaFoldDB" id="A0A6G8F2S6"/>
<dbReference type="InterPro" id="IPR003810">
    <property type="entry name" value="Mntp/YtaF"/>
</dbReference>
<feature type="transmembrane region" description="Helical" evidence="8">
    <location>
        <begin position="35"/>
        <end position="56"/>
    </location>
</feature>
<evidence type="ECO:0000256" key="7">
    <source>
        <dbReference type="ARBA" id="ARBA00023211"/>
    </source>
</evidence>
<name>A0A6G8F2S6_9PROT</name>
<feature type="transmembrane region" description="Helical" evidence="8">
    <location>
        <begin position="130"/>
        <end position="149"/>
    </location>
</feature>
<feature type="transmembrane region" description="Helical" evidence="8">
    <location>
        <begin position="161"/>
        <end position="180"/>
    </location>
</feature>
<gene>
    <name evidence="8 9" type="primary">mntP</name>
    <name evidence="9" type="ORF">PlAlph_4450</name>
</gene>
<evidence type="ECO:0000256" key="1">
    <source>
        <dbReference type="ARBA" id="ARBA00022448"/>
    </source>
</evidence>
<dbReference type="PANTHER" id="PTHR35529">
    <property type="entry name" value="MANGANESE EFFLUX PUMP MNTP-RELATED"/>
    <property type="match status" value="1"/>
</dbReference>
<evidence type="ECO:0000313" key="9">
    <source>
        <dbReference type="EMBL" id="QIM10553.1"/>
    </source>
</evidence>
<evidence type="ECO:0000256" key="8">
    <source>
        <dbReference type="HAMAP-Rule" id="MF_01521"/>
    </source>
</evidence>
<comment type="function">
    <text evidence="8">Probably functions as a manganese efflux pump.</text>
</comment>
<evidence type="ECO:0000256" key="3">
    <source>
        <dbReference type="ARBA" id="ARBA00022692"/>
    </source>
</evidence>
<evidence type="ECO:0000256" key="2">
    <source>
        <dbReference type="ARBA" id="ARBA00022475"/>
    </source>
</evidence>
<proteinExistence type="inferred from homology"/>
<keyword evidence="7 8" id="KW-0464">Manganese</keyword>
<feature type="transmembrane region" description="Helical" evidence="8">
    <location>
        <begin position="68"/>
        <end position="88"/>
    </location>
</feature>
<accession>A0A6G8F2S6</accession>
<evidence type="ECO:0000256" key="6">
    <source>
        <dbReference type="ARBA" id="ARBA00023136"/>
    </source>
</evidence>
<dbReference type="GO" id="GO:0005886">
    <property type="term" value="C:plasma membrane"/>
    <property type="evidence" value="ECO:0007669"/>
    <property type="project" value="UniProtKB-SubCell"/>
</dbReference>
<sequence length="184" mass="19889">MLGVVFLAFALSVDAFAVAFSYGLIFKKKVLRNGVLLGAATGIGQFVFPLIGWLATGSVHRYIEAVDHWLAFSVFFVLGLNVIYSAFCGDEENSALPKKLSFKTLCVIGVATSIDACVSGISLYFMPVNILAACLVIGGICFVCTLCGFYASCCLKKFPTYYLQVLAGMILIFLGCKILYEHLS</sequence>
<evidence type="ECO:0000256" key="5">
    <source>
        <dbReference type="ARBA" id="ARBA00023065"/>
    </source>
</evidence>
<feature type="transmembrane region" description="Helical" evidence="8">
    <location>
        <begin position="6"/>
        <end position="26"/>
    </location>
</feature>
<dbReference type="EMBL" id="MN990731">
    <property type="protein sequence ID" value="QIM10553.1"/>
    <property type="molecule type" value="Genomic_DNA"/>
</dbReference>
<keyword evidence="5 8" id="KW-0406">Ion transport</keyword>
<comment type="similarity">
    <text evidence="8">Belongs to the MntP (TC 9.B.29) family.</text>
</comment>
<keyword evidence="6 8" id="KW-0472">Membrane</keyword>
<keyword evidence="1 8" id="KW-0813">Transport</keyword>
<keyword evidence="2 8" id="KW-1003">Cell membrane</keyword>
<comment type="subcellular location">
    <subcellularLocation>
        <location evidence="8">Cell membrane</location>
        <topology evidence="8">Multi-pass membrane protein</topology>
    </subcellularLocation>
</comment>
<protein>
    <recommendedName>
        <fullName evidence="8">Putative manganese efflux pump MntP</fullName>
    </recommendedName>
</protein>
<feature type="transmembrane region" description="Helical" evidence="8">
    <location>
        <begin position="100"/>
        <end position="124"/>
    </location>
</feature>
<dbReference type="PANTHER" id="PTHR35529:SF1">
    <property type="entry name" value="MANGANESE EFFLUX PUMP MNTP-RELATED"/>
    <property type="match status" value="1"/>
</dbReference>
<keyword evidence="3 8" id="KW-0812">Transmembrane</keyword>
<keyword evidence="4 8" id="KW-1133">Transmembrane helix</keyword>
<dbReference type="GO" id="GO:0005384">
    <property type="term" value="F:manganese ion transmembrane transporter activity"/>
    <property type="evidence" value="ECO:0007669"/>
    <property type="project" value="UniProtKB-UniRule"/>
</dbReference>